<dbReference type="InterPro" id="IPR002182">
    <property type="entry name" value="NB-ARC"/>
</dbReference>
<evidence type="ECO:0000256" key="2">
    <source>
        <dbReference type="ARBA" id="ARBA00022614"/>
    </source>
</evidence>
<dbReference type="Gene3D" id="3.80.10.10">
    <property type="entry name" value="Ribonuclease Inhibitor"/>
    <property type="match status" value="1"/>
</dbReference>
<organism evidence="11 12">
    <name type="scientific">Oldenlandia corymbosa var. corymbosa</name>
    <dbReference type="NCBI Taxonomy" id="529605"/>
    <lineage>
        <taxon>Eukaryota</taxon>
        <taxon>Viridiplantae</taxon>
        <taxon>Streptophyta</taxon>
        <taxon>Embryophyta</taxon>
        <taxon>Tracheophyta</taxon>
        <taxon>Spermatophyta</taxon>
        <taxon>Magnoliopsida</taxon>
        <taxon>eudicotyledons</taxon>
        <taxon>Gunneridae</taxon>
        <taxon>Pentapetalae</taxon>
        <taxon>asterids</taxon>
        <taxon>lamiids</taxon>
        <taxon>Gentianales</taxon>
        <taxon>Rubiaceae</taxon>
        <taxon>Rubioideae</taxon>
        <taxon>Spermacoceae</taxon>
        <taxon>Hedyotis-Oldenlandia complex</taxon>
        <taxon>Oldenlandia</taxon>
    </lineage>
</organism>
<protein>
    <submittedName>
        <fullName evidence="11">OLC1v1025258C1</fullName>
    </submittedName>
</protein>
<proteinExistence type="inferred from homology"/>
<evidence type="ECO:0000259" key="8">
    <source>
        <dbReference type="Pfam" id="PF00931"/>
    </source>
</evidence>
<keyword evidence="4" id="KW-0547">Nucleotide-binding</keyword>
<dbReference type="GO" id="GO:0051607">
    <property type="term" value="P:defense response to virus"/>
    <property type="evidence" value="ECO:0007669"/>
    <property type="project" value="UniProtKB-ARBA"/>
</dbReference>
<dbReference type="Pfam" id="PF23598">
    <property type="entry name" value="LRR_14"/>
    <property type="match status" value="1"/>
</dbReference>
<dbReference type="InterPro" id="IPR032675">
    <property type="entry name" value="LRR_dom_sf"/>
</dbReference>
<keyword evidence="5" id="KW-0611">Plant defense</keyword>
<dbReference type="Pfam" id="PF23559">
    <property type="entry name" value="WHD_DRP"/>
    <property type="match status" value="1"/>
</dbReference>
<evidence type="ECO:0000256" key="1">
    <source>
        <dbReference type="ARBA" id="ARBA00008894"/>
    </source>
</evidence>
<evidence type="ECO:0000313" key="12">
    <source>
        <dbReference type="Proteomes" id="UP001161247"/>
    </source>
</evidence>
<evidence type="ECO:0000256" key="3">
    <source>
        <dbReference type="ARBA" id="ARBA00022737"/>
    </source>
</evidence>
<dbReference type="SUPFAM" id="SSF52540">
    <property type="entry name" value="P-loop containing nucleoside triphosphate hydrolases"/>
    <property type="match status" value="1"/>
</dbReference>
<dbReference type="PANTHER" id="PTHR23155">
    <property type="entry name" value="DISEASE RESISTANCE PROTEIN RP"/>
    <property type="match status" value="1"/>
</dbReference>
<keyword evidence="6" id="KW-0067">ATP-binding</keyword>
<dbReference type="Gene3D" id="3.40.50.300">
    <property type="entry name" value="P-loop containing nucleotide triphosphate hydrolases"/>
    <property type="match status" value="1"/>
</dbReference>
<feature type="domain" description="Disease resistance R13L4/SHOC-2-like LRR" evidence="10">
    <location>
        <begin position="1000"/>
        <end position="1244"/>
    </location>
</feature>
<feature type="domain" description="Disease resistance protein winged helix" evidence="9">
    <location>
        <begin position="823"/>
        <end position="894"/>
    </location>
</feature>
<sequence>MDNPDDSHGGGSSTNPTPAAEYVQGRKLEIEARILKPLVRSLLNWSKPDLKLKERLQRVDDVIHMVVEDLEEPAPESAKVRRVSSNLKSTHEDMERILSLCSENSKSYCTDSWNGAEHTLCFMDSVAQILQTVNQLGAEIFDEFVAAKQVLLDVCYELNFMEDLLWLIYVNPVRMNFGTCSYLSYFTEKIGVEILCMLYNCLMNKMDEALLVRFLNGKINSIRKEVKNYHESSYRDQWFPNSAAILDKRVVRFFDYLIEEMKKLLLHNTGDSFMLNTADGNEMEIVVQELSFIRWNLLDLLMLYLLEKDTVLIEEMNSLCFSTQNLIMDTGFLIFFFRLDDQRRRENQSSTWTDEDEDEKARANYWRFHLPGLLEHIDSLKQRADNLLSFCNKFFNPSSKSYGSTNQKESINGLINCLLCLKHPDEASTDALHTQVQSIYQEISSLKDFLPEVFEDHLSVKPPPPQFQFLRQQFEEAINKSNFIIHIILAGKGPLWYHKLGIFVVLNHVKVALKQMKAYSKKMVTSDPISTSISGPASLLSKNPKHDEMRDMKEESPDKLVGREDETMEVIEALTSIGATRLKSLAIVGMPGLGKTTLANSVYKHPSINAHFHVRAWCCASESYVKEALLFEILSQIVSRDNENIEITGEDLALKIYQNLKGRKYLVVIDDIWEVKLWNELKETFPDDHNGSRILFTTRNRAVALKINSIPYSLRLLSNEESCELLLLRVFNGRNYPEELSMISNRIARHCQGLPLAVILFAGILKRTERRKGSWEQVAKSVFSLHTEQVKCTEVMDFTNILEFSYNQLPDCLKRCFVYFGAFPEDSSISVSKLIRLWISEDFVHGLNLGLKSSKQEAEAYLCELIDRSLVMIAKMSSKGGVKACRVHDVLRQFCSKKLHSEMKFLGEDVFEKFSSFRGNLNALHAYNTYLYHYRSHPSTIHSRFHFQDVSNDLHFGPRLQHTDKKLSRYMPPVVREWLSEGLLMHTGNTKIKRFNYDMISYFLQLRVLDLGNVRVESSADTSDLVIIAELIHLRYLAIRPRRNELPPELGNLQYLETLALAGVIGYIFLPDTIWNLTSLRHLLSDHGIFIFPHVTEKSLNYYFQMDDLTHISTLPLYRGKNVGMFILRRLPSIQKLGCRFFSDSWDNYLGCNIFPELDFLSELKSLKISFSGKVQCPCKFSFPSNLVKLVISSSRLPWEEISVIGRLLPNLEVLKLLSKAFEGQQWDMKDGEFPKLKFLKLESLDIVVWNAEAPDYLPFLEQLVVLRCPNLQEIPASFGEIATLKSIEIKWCSSPAMDSVKNVLELQRDLSNDEFSVNLSSPLE</sequence>
<accession>A0AAV1C6G1</accession>
<feature type="region of interest" description="Disordered" evidence="7">
    <location>
        <begin position="533"/>
        <end position="560"/>
    </location>
</feature>
<dbReference type="GO" id="GO:0005524">
    <property type="term" value="F:ATP binding"/>
    <property type="evidence" value="ECO:0007669"/>
    <property type="project" value="UniProtKB-KW"/>
</dbReference>
<dbReference type="Pfam" id="PF00931">
    <property type="entry name" value="NB-ARC"/>
    <property type="match status" value="1"/>
</dbReference>
<evidence type="ECO:0000256" key="4">
    <source>
        <dbReference type="ARBA" id="ARBA00022741"/>
    </source>
</evidence>
<dbReference type="FunFam" id="1.10.10.10:FF:000322">
    <property type="entry name" value="Probable disease resistance protein At1g63360"/>
    <property type="match status" value="1"/>
</dbReference>
<dbReference type="InterPro" id="IPR055414">
    <property type="entry name" value="LRR_R13L4/SHOC2-like"/>
</dbReference>
<dbReference type="FunFam" id="3.40.50.300:FF:001091">
    <property type="entry name" value="Probable disease resistance protein At1g61300"/>
    <property type="match status" value="1"/>
</dbReference>
<evidence type="ECO:0000256" key="5">
    <source>
        <dbReference type="ARBA" id="ARBA00022821"/>
    </source>
</evidence>
<dbReference type="GO" id="GO:0098542">
    <property type="term" value="P:defense response to other organism"/>
    <property type="evidence" value="ECO:0007669"/>
    <property type="project" value="TreeGrafter"/>
</dbReference>
<dbReference type="Proteomes" id="UP001161247">
    <property type="component" value="Chromosome 1"/>
</dbReference>
<dbReference type="InterPro" id="IPR036388">
    <property type="entry name" value="WH-like_DNA-bd_sf"/>
</dbReference>
<evidence type="ECO:0000256" key="7">
    <source>
        <dbReference type="SAM" id="MobiDB-lite"/>
    </source>
</evidence>
<dbReference type="EMBL" id="OX459118">
    <property type="protein sequence ID" value="CAI9090480.1"/>
    <property type="molecule type" value="Genomic_DNA"/>
</dbReference>
<keyword evidence="2" id="KW-0433">Leucine-rich repeat</keyword>
<feature type="compositionally biased region" description="Basic and acidic residues" evidence="7">
    <location>
        <begin position="544"/>
        <end position="560"/>
    </location>
</feature>
<reference evidence="11" key="1">
    <citation type="submission" date="2023-03" db="EMBL/GenBank/DDBJ databases">
        <authorList>
            <person name="Julca I."/>
        </authorList>
    </citation>
    <scope>NUCLEOTIDE SEQUENCE</scope>
</reference>
<name>A0AAV1C6G1_OLDCO</name>
<keyword evidence="12" id="KW-1185">Reference proteome</keyword>
<dbReference type="PRINTS" id="PR00364">
    <property type="entry name" value="DISEASERSIST"/>
</dbReference>
<feature type="domain" description="NB-ARC" evidence="8">
    <location>
        <begin position="565"/>
        <end position="733"/>
    </location>
</feature>
<dbReference type="InterPro" id="IPR058922">
    <property type="entry name" value="WHD_DRP"/>
</dbReference>
<gene>
    <name evidence="11" type="ORF">OLC1_LOCUS2636</name>
</gene>
<dbReference type="InterPro" id="IPR027417">
    <property type="entry name" value="P-loop_NTPase"/>
</dbReference>
<evidence type="ECO:0000259" key="10">
    <source>
        <dbReference type="Pfam" id="PF23598"/>
    </source>
</evidence>
<evidence type="ECO:0000259" key="9">
    <source>
        <dbReference type="Pfam" id="PF23559"/>
    </source>
</evidence>
<dbReference type="SUPFAM" id="SSF52058">
    <property type="entry name" value="L domain-like"/>
    <property type="match status" value="1"/>
</dbReference>
<dbReference type="Gene3D" id="1.10.8.430">
    <property type="entry name" value="Helical domain of apoptotic protease-activating factors"/>
    <property type="match status" value="1"/>
</dbReference>
<dbReference type="InterPro" id="IPR042197">
    <property type="entry name" value="Apaf_helical"/>
</dbReference>
<comment type="similarity">
    <text evidence="1">Belongs to the disease resistance NB-LRR family.</text>
</comment>
<evidence type="ECO:0000313" key="11">
    <source>
        <dbReference type="EMBL" id="CAI9090480.1"/>
    </source>
</evidence>
<evidence type="ECO:0000256" key="6">
    <source>
        <dbReference type="ARBA" id="ARBA00022840"/>
    </source>
</evidence>
<keyword evidence="3" id="KW-0677">Repeat</keyword>
<dbReference type="Gene3D" id="1.10.10.10">
    <property type="entry name" value="Winged helix-like DNA-binding domain superfamily/Winged helix DNA-binding domain"/>
    <property type="match status" value="1"/>
</dbReference>
<dbReference type="InterPro" id="IPR044974">
    <property type="entry name" value="Disease_R_plants"/>
</dbReference>
<dbReference type="GO" id="GO:0043531">
    <property type="term" value="F:ADP binding"/>
    <property type="evidence" value="ECO:0007669"/>
    <property type="project" value="InterPro"/>
</dbReference>
<dbReference type="PANTHER" id="PTHR23155:SF1228">
    <property type="entry name" value="NB-ARC DOMAIN CONTAINING PROTEIN, EXPRESSED"/>
    <property type="match status" value="1"/>
</dbReference>